<keyword evidence="1" id="KW-0732">Signal</keyword>
<evidence type="ECO:0000313" key="3">
    <source>
        <dbReference type="EMBL" id="KAE8440078.1"/>
    </source>
</evidence>
<protein>
    <submittedName>
        <fullName evidence="3">SH3 domain-containing protein</fullName>
    </submittedName>
</protein>
<sequence length="220" mass="24542">MTKILLFALLWLMPVAMAVAMPIGMTTAQSLNVRSAPSGEVVDSLPMGTVAGVLDMQGDWLKVMYFEGGDTSRSREGWIHGQYFRLTSASGVGGSSCETEYRSGAEVCLNIIDTNLDCREDFSSDTYRSCDVTAEYELTTDYRGQSSLGVDVSCDAEITHHAINGRRRSSSESDWFSHSLYSQSSDWNSMNLSFRFNTFDEIRRVQLDSVTCRIESVQLW</sequence>
<dbReference type="EMBL" id="VWRT01000001">
    <property type="protein sequence ID" value="KAE8440078.1"/>
    <property type="molecule type" value="Genomic_DNA"/>
</dbReference>
<feature type="signal peptide" evidence="1">
    <location>
        <begin position="1"/>
        <end position="20"/>
    </location>
</feature>
<dbReference type="Gene3D" id="2.30.30.40">
    <property type="entry name" value="SH3 Domains"/>
    <property type="match status" value="1"/>
</dbReference>
<evidence type="ECO:0000259" key="2">
    <source>
        <dbReference type="Pfam" id="PF08239"/>
    </source>
</evidence>
<feature type="chain" id="PRO_5046343939" evidence="1">
    <location>
        <begin position="21"/>
        <end position="220"/>
    </location>
</feature>
<name>A0ABQ6XDJ9_9GAMM</name>
<dbReference type="RefSeq" id="WP_153842356.1">
    <property type="nucleotide sequence ID" value="NZ_CP048602.1"/>
</dbReference>
<evidence type="ECO:0000256" key="1">
    <source>
        <dbReference type="SAM" id="SignalP"/>
    </source>
</evidence>
<proteinExistence type="predicted"/>
<dbReference type="Proteomes" id="UP000466130">
    <property type="component" value="Unassembled WGS sequence"/>
</dbReference>
<dbReference type="InterPro" id="IPR003646">
    <property type="entry name" value="SH3-like_bac-type"/>
</dbReference>
<comment type="caution">
    <text evidence="3">The sequence shown here is derived from an EMBL/GenBank/DDBJ whole genome shotgun (WGS) entry which is preliminary data.</text>
</comment>
<reference evidence="3 4" key="1">
    <citation type="submission" date="2019-09" db="EMBL/GenBank/DDBJ databases">
        <title>The Halomonas whole genome shotgun (WGS).</title>
        <authorList>
            <person name="Xie Z."/>
        </authorList>
    </citation>
    <scope>NUCLEOTIDE SEQUENCE [LARGE SCALE GENOMIC DNA]</scope>
    <source>
        <strain evidence="3 4">NBT06E8</strain>
    </source>
</reference>
<accession>A0ABQ6XDJ9</accession>
<feature type="domain" description="SH3b" evidence="2">
    <location>
        <begin position="30"/>
        <end position="83"/>
    </location>
</feature>
<dbReference type="Pfam" id="PF08239">
    <property type="entry name" value="SH3_3"/>
    <property type="match status" value="1"/>
</dbReference>
<keyword evidence="4" id="KW-1185">Reference proteome</keyword>
<gene>
    <name evidence="3" type="ORF">F1978_02215</name>
</gene>
<organism evidence="3 4">
    <name type="scientific">Vreelandella piezotolerans</name>
    <dbReference type="NCBI Taxonomy" id="2609667"/>
    <lineage>
        <taxon>Bacteria</taxon>
        <taxon>Pseudomonadati</taxon>
        <taxon>Pseudomonadota</taxon>
        <taxon>Gammaproteobacteria</taxon>
        <taxon>Oceanospirillales</taxon>
        <taxon>Halomonadaceae</taxon>
        <taxon>Vreelandella</taxon>
    </lineage>
</organism>
<evidence type="ECO:0000313" key="4">
    <source>
        <dbReference type="Proteomes" id="UP000466130"/>
    </source>
</evidence>